<feature type="signal peptide" evidence="6">
    <location>
        <begin position="1"/>
        <end position="16"/>
    </location>
</feature>
<protein>
    <recommendedName>
        <fullName evidence="9">ER membrane protein complex subunit 5</fullName>
    </recommendedName>
</protein>
<gene>
    <name evidence="7" type="ORF">WICPIJ_007661</name>
</gene>
<evidence type="ECO:0000256" key="2">
    <source>
        <dbReference type="ARBA" id="ARBA00006109"/>
    </source>
</evidence>
<keyword evidence="8" id="KW-1185">Reference proteome</keyword>
<comment type="similarity">
    <text evidence="2">Belongs to the membrane magnesium transporter (TC 1.A.67) family.</text>
</comment>
<keyword evidence="3" id="KW-0812">Transmembrane</keyword>
<accession>A0A9P8PZD6</accession>
<dbReference type="Pfam" id="PF10270">
    <property type="entry name" value="MMgT"/>
    <property type="match status" value="1"/>
</dbReference>
<evidence type="ECO:0000256" key="5">
    <source>
        <dbReference type="ARBA" id="ARBA00023136"/>
    </source>
</evidence>
<comment type="subcellular location">
    <subcellularLocation>
        <location evidence="1">Endomembrane system</location>
        <topology evidence="1">Multi-pass membrane protein</topology>
    </subcellularLocation>
</comment>
<keyword evidence="6" id="KW-0732">Signal</keyword>
<keyword evidence="4" id="KW-1133">Transmembrane helix</keyword>
<dbReference type="InterPro" id="IPR053279">
    <property type="entry name" value="EMC_subunit"/>
</dbReference>
<evidence type="ECO:0000256" key="6">
    <source>
        <dbReference type="SAM" id="SignalP"/>
    </source>
</evidence>
<proteinExistence type="inferred from homology"/>
<dbReference type="AlphaFoldDB" id="A0A9P8PZD6"/>
<evidence type="ECO:0000256" key="3">
    <source>
        <dbReference type="ARBA" id="ARBA00022692"/>
    </source>
</evidence>
<organism evidence="7 8">
    <name type="scientific">Wickerhamomyces pijperi</name>
    <name type="common">Yeast</name>
    <name type="synonym">Pichia pijperi</name>
    <dbReference type="NCBI Taxonomy" id="599730"/>
    <lineage>
        <taxon>Eukaryota</taxon>
        <taxon>Fungi</taxon>
        <taxon>Dikarya</taxon>
        <taxon>Ascomycota</taxon>
        <taxon>Saccharomycotina</taxon>
        <taxon>Saccharomycetes</taxon>
        <taxon>Phaffomycetales</taxon>
        <taxon>Wickerhamomycetaceae</taxon>
        <taxon>Wickerhamomyces</taxon>
    </lineage>
</organism>
<dbReference type="Proteomes" id="UP000774326">
    <property type="component" value="Unassembled WGS sequence"/>
</dbReference>
<dbReference type="EMBL" id="JAEUBG010004437">
    <property type="protein sequence ID" value="KAH3681392.1"/>
    <property type="molecule type" value="Genomic_DNA"/>
</dbReference>
<evidence type="ECO:0000256" key="4">
    <source>
        <dbReference type="ARBA" id="ARBA00022989"/>
    </source>
</evidence>
<dbReference type="PANTHER" id="PTHR28144">
    <property type="entry name" value="ER MEMBRANE PROTEIN COMPLEX SUBUNIT 5"/>
    <property type="match status" value="1"/>
</dbReference>
<evidence type="ECO:0008006" key="9">
    <source>
        <dbReference type="Google" id="ProtNLM"/>
    </source>
</evidence>
<dbReference type="PANTHER" id="PTHR28144:SF1">
    <property type="entry name" value="ER MEMBRANE PROTEIN COMPLEX SUBUNIT 5"/>
    <property type="match status" value="1"/>
</dbReference>
<evidence type="ECO:0000313" key="7">
    <source>
        <dbReference type="EMBL" id="KAH3681392.1"/>
    </source>
</evidence>
<evidence type="ECO:0000256" key="1">
    <source>
        <dbReference type="ARBA" id="ARBA00004127"/>
    </source>
</evidence>
<feature type="chain" id="PRO_5040378178" description="ER membrane protein complex subunit 5" evidence="6">
    <location>
        <begin position="17"/>
        <end position="129"/>
    </location>
</feature>
<reference evidence="7" key="2">
    <citation type="submission" date="2021-01" db="EMBL/GenBank/DDBJ databases">
        <authorList>
            <person name="Schikora-Tamarit M.A."/>
        </authorList>
    </citation>
    <scope>NUCLEOTIDE SEQUENCE</scope>
    <source>
        <strain evidence="7">CBS2887</strain>
    </source>
</reference>
<sequence>MASLLLSIGLLSLAHAGYSTYEYNQFVKHTTSSHLPLPNDIIAEVVVALLLLTYYAFSQIKPTEKLSLVDKDRIVKSKFKLKKIQMQDSLTLDETAGGNIYSIVENRGSFMDLDAKRREFKEWEQSIDE</sequence>
<dbReference type="InterPro" id="IPR018937">
    <property type="entry name" value="MMgT"/>
</dbReference>
<keyword evidence="5" id="KW-0472">Membrane</keyword>
<dbReference type="OrthoDB" id="44756at2759"/>
<evidence type="ECO:0000313" key="8">
    <source>
        <dbReference type="Proteomes" id="UP000774326"/>
    </source>
</evidence>
<comment type="caution">
    <text evidence="7">The sequence shown here is derived from an EMBL/GenBank/DDBJ whole genome shotgun (WGS) entry which is preliminary data.</text>
</comment>
<name>A0A9P8PZD6_WICPI</name>
<dbReference type="GO" id="GO:0072546">
    <property type="term" value="C:EMC complex"/>
    <property type="evidence" value="ECO:0007669"/>
    <property type="project" value="TreeGrafter"/>
</dbReference>
<dbReference type="GO" id="GO:0034975">
    <property type="term" value="P:protein folding in endoplasmic reticulum"/>
    <property type="evidence" value="ECO:0007669"/>
    <property type="project" value="TreeGrafter"/>
</dbReference>
<reference evidence="7" key="1">
    <citation type="journal article" date="2021" name="Open Biol.">
        <title>Shared evolutionary footprints suggest mitochondrial oxidative damage underlies multiple complex I losses in fungi.</title>
        <authorList>
            <person name="Schikora-Tamarit M.A."/>
            <person name="Marcet-Houben M."/>
            <person name="Nosek J."/>
            <person name="Gabaldon T."/>
        </authorList>
    </citation>
    <scope>NUCLEOTIDE SEQUENCE</scope>
    <source>
        <strain evidence="7">CBS2887</strain>
    </source>
</reference>